<dbReference type="SUPFAM" id="SSF53474">
    <property type="entry name" value="alpha/beta-Hydrolases"/>
    <property type="match status" value="1"/>
</dbReference>
<accession>A0A382YS21</accession>
<dbReference type="Pfam" id="PF20434">
    <property type="entry name" value="BD-FAE"/>
    <property type="match status" value="1"/>
</dbReference>
<evidence type="ECO:0000256" key="1">
    <source>
        <dbReference type="ARBA" id="ARBA00022801"/>
    </source>
</evidence>
<feature type="non-terminal residue" evidence="3">
    <location>
        <position position="206"/>
    </location>
</feature>
<dbReference type="AlphaFoldDB" id="A0A382YS21"/>
<dbReference type="InterPro" id="IPR050300">
    <property type="entry name" value="GDXG_lipolytic_enzyme"/>
</dbReference>
<evidence type="ECO:0000259" key="2">
    <source>
        <dbReference type="Pfam" id="PF20434"/>
    </source>
</evidence>
<evidence type="ECO:0000313" key="3">
    <source>
        <dbReference type="EMBL" id="SVD85769.1"/>
    </source>
</evidence>
<dbReference type="EMBL" id="UINC01177896">
    <property type="protein sequence ID" value="SVD85769.1"/>
    <property type="molecule type" value="Genomic_DNA"/>
</dbReference>
<reference evidence="3" key="1">
    <citation type="submission" date="2018-05" db="EMBL/GenBank/DDBJ databases">
        <authorList>
            <person name="Lanie J.A."/>
            <person name="Ng W.-L."/>
            <person name="Kazmierczak K.M."/>
            <person name="Andrzejewski T.M."/>
            <person name="Davidsen T.M."/>
            <person name="Wayne K.J."/>
            <person name="Tettelin H."/>
            <person name="Glass J.I."/>
            <person name="Rusch D."/>
            <person name="Podicherti R."/>
            <person name="Tsui H.-C.T."/>
            <person name="Winkler M.E."/>
        </authorList>
    </citation>
    <scope>NUCLEOTIDE SEQUENCE</scope>
</reference>
<dbReference type="Gene3D" id="3.40.50.1820">
    <property type="entry name" value="alpha/beta hydrolase"/>
    <property type="match status" value="1"/>
</dbReference>
<dbReference type="PANTHER" id="PTHR48081">
    <property type="entry name" value="AB HYDROLASE SUPERFAMILY PROTEIN C4A8.06C"/>
    <property type="match status" value="1"/>
</dbReference>
<feature type="domain" description="BD-FAE-like" evidence="2">
    <location>
        <begin position="63"/>
        <end position="151"/>
    </location>
</feature>
<protein>
    <recommendedName>
        <fullName evidence="2">BD-FAE-like domain-containing protein</fullName>
    </recommendedName>
</protein>
<dbReference type="InterPro" id="IPR029058">
    <property type="entry name" value="AB_hydrolase_fold"/>
</dbReference>
<sequence>MVDLAMRIIRILPFFFAVVVAAVDRPQKEFPLWSGKAPGQKGDTSRDIPTLTPYWSAQPSGATIVICPGGGYGGLAGHEGKGYADWLVTKGIDCFVLKYRLGSAGYRHPVMWQDVSRAIRTVRAKATDWKIDPKRIGVMGSSAGGHLTSTIVAHFDAGNPKAKDSIDRVSSRPDAAILCYPVITMGKFTHQGSKRNLLGNKPTPEL</sequence>
<organism evidence="3">
    <name type="scientific">marine metagenome</name>
    <dbReference type="NCBI Taxonomy" id="408172"/>
    <lineage>
        <taxon>unclassified sequences</taxon>
        <taxon>metagenomes</taxon>
        <taxon>ecological metagenomes</taxon>
    </lineage>
</organism>
<dbReference type="PANTHER" id="PTHR48081:SF6">
    <property type="entry name" value="PEPTIDASE S9 PROLYL OLIGOPEPTIDASE CATALYTIC DOMAIN-CONTAINING PROTEIN"/>
    <property type="match status" value="1"/>
</dbReference>
<dbReference type="InterPro" id="IPR049492">
    <property type="entry name" value="BD-FAE-like_dom"/>
</dbReference>
<name>A0A382YS21_9ZZZZ</name>
<gene>
    <name evidence="3" type="ORF">METZ01_LOCUS438623</name>
</gene>
<keyword evidence="1" id="KW-0378">Hydrolase</keyword>
<proteinExistence type="predicted"/>
<dbReference type="GO" id="GO:0016787">
    <property type="term" value="F:hydrolase activity"/>
    <property type="evidence" value="ECO:0007669"/>
    <property type="project" value="UniProtKB-KW"/>
</dbReference>